<dbReference type="PANTHER" id="PTHR46417">
    <property type="entry name" value="TRNA (GUANINE-N(1)-)-METHYLTRANSFERASE"/>
    <property type="match status" value="1"/>
</dbReference>
<evidence type="ECO:0000256" key="5">
    <source>
        <dbReference type="ARBA" id="ARBA00012807"/>
    </source>
</evidence>
<evidence type="ECO:0000313" key="18">
    <source>
        <dbReference type="EMBL" id="WPD19953.1"/>
    </source>
</evidence>
<dbReference type="Pfam" id="PF01746">
    <property type="entry name" value="tRNA_m1G_MT"/>
    <property type="match status" value="1"/>
</dbReference>
<sequence length="260" mass="28720">MRIDVLTLFPEMVRAPLETSMMRKARERGVVRLFVHNLRDWAEGRHHVADDRPFGGGPGMVLKPEPIFRAVDDLLGPGGARSRGPGVEFILLAPQGRTLTQAVAADLARRHWLVLLCGHYEGVDERVRQALVTDEISIGDYVLTGGELAALVLIDAVVRLLPGVLAEGAAEQDSFTSGLLEGPHYTRPRVYRGMAVPEILLSGDHGAIARWRRQQALLRTLERRPDLLERAPLTPEDRRFLEQVRARRGSVRSGAPDGSA</sequence>
<keyword evidence="7 15" id="KW-0963">Cytoplasm</keyword>
<reference evidence="18 19" key="1">
    <citation type="submission" date="2023-08" db="EMBL/GenBank/DDBJ databases">
        <title>Genome sequence of Thermaerobacter compostii strain Ins1, a spore-forming filamentous bacterium isolated from a deep geothermal reservoir.</title>
        <authorList>
            <person name="Bregnard D."/>
            <person name="Gonzalez D."/>
            <person name="Junier P."/>
        </authorList>
    </citation>
    <scope>NUCLEOTIDE SEQUENCE [LARGE SCALE GENOMIC DNA]</scope>
    <source>
        <strain evidence="18 19">Ins1</strain>
    </source>
</reference>
<evidence type="ECO:0000256" key="2">
    <source>
        <dbReference type="ARBA" id="ARBA00004496"/>
    </source>
</evidence>
<accession>A0ABZ0QTV8</accession>
<evidence type="ECO:0000256" key="6">
    <source>
        <dbReference type="ARBA" id="ARBA00014679"/>
    </source>
</evidence>
<evidence type="ECO:0000256" key="4">
    <source>
        <dbReference type="ARBA" id="ARBA00011738"/>
    </source>
</evidence>
<dbReference type="NCBIfam" id="TIGR00088">
    <property type="entry name" value="trmD"/>
    <property type="match status" value="1"/>
</dbReference>
<dbReference type="EMBL" id="CP132508">
    <property type="protein sequence ID" value="WPD19953.1"/>
    <property type="molecule type" value="Genomic_DNA"/>
</dbReference>
<keyword evidence="10 15" id="KW-0949">S-adenosyl-L-methionine</keyword>
<dbReference type="InterPro" id="IPR029026">
    <property type="entry name" value="tRNA_m1G_MTases_N"/>
</dbReference>
<dbReference type="PANTHER" id="PTHR46417:SF1">
    <property type="entry name" value="TRNA (GUANINE-N(1)-)-METHYLTRANSFERASE"/>
    <property type="match status" value="1"/>
</dbReference>
<evidence type="ECO:0000256" key="9">
    <source>
        <dbReference type="ARBA" id="ARBA00022679"/>
    </source>
</evidence>
<comment type="subunit">
    <text evidence="4 15 16">Homodimer.</text>
</comment>
<dbReference type="RefSeq" id="WP_135225299.1">
    <property type="nucleotide sequence ID" value="NZ_CP132508.1"/>
</dbReference>
<dbReference type="GO" id="GO:0052906">
    <property type="term" value="F:tRNA (guanine(37)-N1)-methyltransferase activity"/>
    <property type="evidence" value="ECO:0007669"/>
    <property type="project" value="UniProtKB-EC"/>
</dbReference>
<dbReference type="EC" id="2.1.1.228" evidence="5 15"/>
<keyword evidence="9 15" id="KW-0808">Transferase</keyword>
<protein>
    <recommendedName>
        <fullName evidence="6 15">tRNA (guanine-N(1)-)-methyltransferase</fullName>
        <ecNumber evidence="5 15">2.1.1.228</ecNumber>
    </recommendedName>
    <alternativeName>
        <fullName evidence="12 15">M1G-methyltransferase</fullName>
    </alternativeName>
    <alternativeName>
        <fullName evidence="13 15">tRNA [GM37] methyltransferase</fullName>
    </alternativeName>
</protein>
<evidence type="ECO:0000256" key="8">
    <source>
        <dbReference type="ARBA" id="ARBA00022603"/>
    </source>
</evidence>
<proteinExistence type="inferred from homology"/>
<dbReference type="Proteomes" id="UP001304683">
    <property type="component" value="Chromosome"/>
</dbReference>
<evidence type="ECO:0000256" key="12">
    <source>
        <dbReference type="ARBA" id="ARBA00029736"/>
    </source>
</evidence>
<comment type="similarity">
    <text evidence="3 15 16">Belongs to the RNA methyltransferase TrmD family.</text>
</comment>
<evidence type="ECO:0000256" key="13">
    <source>
        <dbReference type="ARBA" id="ARBA00033392"/>
    </source>
</evidence>
<dbReference type="HAMAP" id="MF_00605">
    <property type="entry name" value="TrmD"/>
    <property type="match status" value="1"/>
</dbReference>
<dbReference type="PIRSF" id="PIRSF000386">
    <property type="entry name" value="tRNA_mtase"/>
    <property type="match status" value="1"/>
</dbReference>
<dbReference type="CDD" id="cd18080">
    <property type="entry name" value="TrmD-like"/>
    <property type="match status" value="1"/>
</dbReference>
<dbReference type="Gene3D" id="1.10.1270.20">
    <property type="entry name" value="tRNA(m1g37)methyltransferase, domain 2"/>
    <property type="match status" value="1"/>
</dbReference>
<evidence type="ECO:0000313" key="19">
    <source>
        <dbReference type="Proteomes" id="UP001304683"/>
    </source>
</evidence>
<evidence type="ECO:0000256" key="7">
    <source>
        <dbReference type="ARBA" id="ARBA00022490"/>
    </source>
</evidence>
<keyword evidence="11 15" id="KW-0819">tRNA processing</keyword>
<dbReference type="InterPro" id="IPR029028">
    <property type="entry name" value="Alpha/beta_knot_MTases"/>
</dbReference>
<dbReference type="InterPro" id="IPR002649">
    <property type="entry name" value="tRNA_m1G_MeTrfase_TrmD"/>
</dbReference>
<evidence type="ECO:0000259" key="17">
    <source>
        <dbReference type="Pfam" id="PF01746"/>
    </source>
</evidence>
<name>A0ABZ0QTV8_9FIRM</name>
<evidence type="ECO:0000256" key="10">
    <source>
        <dbReference type="ARBA" id="ARBA00022691"/>
    </source>
</evidence>
<dbReference type="SUPFAM" id="SSF75217">
    <property type="entry name" value="alpha/beta knot"/>
    <property type="match status" value="1"/>
</dbReference>
<organism evidence="18 19">
    <name type="scientific">Thermaerobacter composti</name>
    <dbReference type="NCBI Taxonomy" id="554949"/>
    <lineage>
        <taxon>Bacteria</taxon>
        <taxon>Bacillati</taxon>
        <taxon>Bacillota</taxon>
        <taxon>Clostridia</taxon>
        <taxon>Eubacteriales</taxon>
        <taxon>Clostridiales Family XVII. Incertae Sedis</taxon>
        <taxon>Thermaerobacter</taxon>
    </lineage>
</organism>
<evidence type="ECO:0000256" key="1">
    <source>
        <dbReference type="ARBA" id="ARBA00002634"/>
    </source>
</evidence>
<dbReference type="Gene3D" id="3.40.1280.10">
    <property type="match status" value="1"/>
</dbReference>
<keyword evidence="19" id="KW-1185">Reference proteome</keyword>
<evidence type="ECO:0000256" key="3">
    <source>
        <dbReference type="ARBA" id="ARBA00007630"/>
    </source>
</evidence>
<comment type="function">
    <text evidence="1 15 16">Specifically methylates guanosine-37 in various tRNAs.</text>
</comment>
<keyword evidence="8 15" id="KW-0489">Methyltransferase</keyword>
<evidence type="ECO:0000256" key="15">
    <source>
        <dbReference type="HAMAP-Rule" id="MF_00605"/>
    </source>
</evidence>
<feature type="binding site" evidence="15">
    <location>
        <begin position="138"/>
        <end position="143"/>
    </location>
    <ligand>
        <name>S-adenosyl-L-methionine</name>
        <dbReference type="ChEBI" id="CHEBI:59789"/>
    </ligand>
</feature>
<evidence type="ECO:0000256" key="14">
    <source>
        <dbReference type="ARBA" id="ARBA00047783"/>
    </source>
</evidence>
<dbReference type="InterPro" id="IPR023148">
    <property type="entry name" value="tRNA_m1G_MeTrfase_C_sf"/>
</dbReference>
<evidence type="ECO:0000256" key="11">
    <source>
        <dbReference type="ARBA" id="ARBA00022694"/>
    </source>
</evidence>
<gene>
    <name evidence="15 18" type="primary">trmD</name>
    <name evidence="18" type="ORF">Q5761_04715</name>
</gene>
<feature type="binding site" evidence="15">
    <location>
        <position position="118"/>
    </location>
    <ligand>
        <name>S-adenosyl-L-methionine</name>
        <dbReference type="ChEBI" id="CHEBI:59789"/>
    </ligand>
</feature>
<feature type="domain" description="tRNA methyltransferase TRMD/TRM10-type" evidence="17">
    <location>
        <begin position="1"/>
        <end position="229"/>
    </location>
</feature>
<dbReference type="GO" id="GO:0032259">
    <property type="term" value="P:methylation"/>
    <property type="evidence" value="ECO:0007669"/>
    <property type="project" value="UniProtKB-KW"/>
</dbReference>
<evidence type="ECO:0000256" key="16">
    <source>
        <dbReference type="RuleBase" id="RU003464"/>
    </source>
</evidence>
<dbReference type="InterPro" id="IPR016009">
    <property type="entry name" value="tRNA_MeTrfase_TRMD/TRM10"/>
</dbReference>
<dbReference type="NCBIfam" id="NF000648">
    <property type="entry name" value="PRK00026.1"/>
    <property type="match status" value="1"/>
</dbReference>
<comment type="subcellular location">
    <subcellularLocation>
        <location evidence="2 15 16">Cytoplasm</location>
    </subcellularLocation>
</comment>
<comment type="catalytic activity">
    <reaction evidence="14 15 16">
        <text>guanosine(37) in tRNA + S-adenosyl-L-methionine = N(1)-methylguanosine(37) in tRNA + S-adenosyl-L-homocysteine + H(+)</text>
        <dbReference type="Rhea" id="RHEA:36899"/>
        <dbReference type="Rhea" id="RHEA-COMP:10145"/>
        <dbReference type="Rhea" id="RHEA-COMP:10147"/>
        <dbReference type="ChEBI" id="CHEBI:15378"/>
        <dbReference type="ChEBI" id="CHEBI:57856"/>
        <dbReference type="ChEBI" id="CHEBI:59789"/>
        <dbReference type="ChEBI" id="CHEBI:73542"/>
        <dbReference type="ChEBI" id="CHEBI:74269"/>
        <dbReference type="EC" id="2.1.1.228"/>
    </reaction>
</comment>